<dbReference type="EMBL" id="CAKMMG010000005">
    <property type="protein sequence ID" value="CAH1211639.1"/>
    <property type="molecule type" value="Genomic_DNA"/>
</dbReference>
<evidence type="ECO:0000313" key="1">
    <source>
        <dbReference type="EMBL" id="CAH1211639.1"/>
    </source>
</evidence>
<evidence type="ECO:0000313" key="2">
    <source>
        <dbReference type="Proteomes" id="UP000838324"/>
    </source>
</evidence>
<dbReference type="Proteomes" id="UP000838324">
    <property type="component" value="Unassembled WGS sequence"/>
</dbReference>
<protein>
    <recommendedName>
        <fullName evidence="3">Replication protein</fullName>
    </recommendedName>
</protein>
<accession>A0ABM9CGI7</accession>
<reference evidence="1" key="1">
    <citation type="submission" date="2022-01" db="EMBL/GenBank/DDBJ databases">
        <authorList>
            <person name="Criscuolo A."/>
        </authorList>
    </citation>
    <scope>NUCLEOTIDE SEQUENCE</scope>
    <source>
        <strain evidence="1">CIP111892</strain>
    </source>
</reference>
<organism evidence="1 2">
    <name type="scientific">Paenibacillus auburnensis</name>
    <dbReference type="NCBI Taxonomy" id="2905649"/>
    <lineage>
        <taxon>Bacteria</taxon>
        <taxon>Bacillati</taxon>
        <taxon>Bacillota</taxon>
        <taxon>Bacilli</taxon>
        <taxon>Bacillales</taxon>
        <taxon>Paenibacillaceae</taxon>
        <taxon>Paenibacillus</taxon>
    </lineage>
</organism>
<keyword evidence="2" id="KW-1185">Reference proteome</keyword>
<proteinExistence type="predicted"/>
<gene>
    <name evidence="1" type="ORF">PAECIP111892_03613</name>
</gene>
<name>A0ABM9CGI7_9BACL</name>
<sequence>MNNRKDFLRWESTTMDTVDFKRIYVDMANGDLLAGLFLSQIVFWYLPDQFGKSKLRVSKKGHYWIAKSTEDWKKELRFSRSNLDTVLRKLTDLSIIEEKIFKFNGAPTKHIRLIEGNFLKSWEIALSNSEYKDESITPMLNLPEVEKSNRSNKENGFVQKAQNYNIKNFKDYKTENQKKKEEEEEGYGNVQYPQFLNILGLFKQHNLGFQHLTDIQILYLEKMCEYNFDSTVANDILQEIGDLNQYHPKALEEALLKMINRIRTGNITDNPIAWLKKVLKNKNLLYTQKHSNDDPFSKDYTHFGK</sequence>
<dbReference type="RefSeq" id="WP_236335353.1">
    <property type="nucleotide sequence ID" value="NZ_CAKMMG010000005.1"/>
</dbReference>
<comment type="caution">
    <text evidence="1">The sequence shown here is derived from an EMBL/GenBank/DDBJ whole genome shotgun (WGS) entry which is preliminary data.</text>
</comment>
<evidence type="ECO:0008006" key="3">
    <source>
        <dbReference type="Google" id="ProtNLM"/>
    </source>
</evidence>